<dbReference type="AlphaFoldDB" id="A0A2T1GBP3"/>
<dbReference type="Gene3D" id="3.40.50.2000">
    <property type="entry name" value="Glycogen Phosphorylase B"/>
    <property type="match status" value="2"/>
</dbReference>
<dbReference type="EMBL" id="PVWO01000237">
    <property type="protein sequence ID" value="PSB54729.1"/>
    <property type="molecule type" value="Genomic_DNA"/>
</dbReference>
<dbReference type="InterPro" id="IPR028098">
    <property type="entry name" value="Glyco_trans_4-like_N"/>
</dbReference>
<keyword evidence="4" id="KW-1185">Reference proteome</keyword>
<sequence length="401" mass="45547">MKILVLIWEFPPRLVGGIARHGAELYPELVTLGHEIHLITVEFSQAPPKEIIEGIYVHRVPVAGFSQDIFNWIGNMNDSMSKYSTKLVELSDDFDLIHAHDWMVADTALYLSEKFQIPIVATIHATEFGRHSGIHNPSSEHVHSQETRLVEAATQTIVCSEYMRQEVGQILKCPWEKISIIYNGIRPQKKQRPKDFDFWDFRRRFAADHEQIVYYVGRMTYEKGIFVLLNAAPKVLWELGGNAKFIFIGGGNTDGLKQQAWDLGIWEKCFFTGFMSDEDLDKFQTVADCAVFPSLYEPFGIVALESFAARVPVVVSDAGGLAEVVRHTKTGIVTWKWDCNSLAWGILEVLRNPGYAKWLTDNAYDELSKRFNWAKIAVQTEVVYKKALTKTKESLQLGGRG</sequence>
<dbReference type="GO" id="GO:0016758">
    <property type="term" value="F:hexosyltransferase activity"/>
    <property type="evidence" value="ECO:0007669"/>
    <property type="project" value="TreeGrafter"/>
</dbReference>
<dbReference type="InterPro" id="IPR001296">
    <property type="entry name" value="Glyco_trans_1"/>
</dbReference>
<feature type="domain" description="Glycosyl transferase family 1" evidence="1">
    <location>
        <begin position="201"/>
        <end position="364"/>
    </location>
</feature>
<evidence type="ECO:0000313" key="3">
    <source>
        <dbReference type="EMBL" id="PSB54729.1"/>
    </source>
</evidence>
<evidence type="ECO:0000259" key="1">
    <source>
        <dbReference type="Pfam" id="PF00534"/>
    </source>
</evidence>
<proteinExistence type="predicted"/>
<dbReference type="Pfam" id="PF13439">
    <property type="entry name" value="Glyco_transf_4"/>
    <property type="match status" value="1"/>
</dbReference>
<dbReference type="OrthoDB" id="9801573at2"/>
<dbReference type="RefSeq" id="WP_106307438.1">
    <property type="nucleotide sequence ID" value="NZ_PVWO01000237.1"/>
</dbReference>
<reference evidence="3 4" key="1">
    <citation type="submission" date="2018-03" db="EMBL/GenBank/DDBJ databases">
        <title>The ancient ancestry and fast evolution of plastids.</title>
        <authorList>
            <person name="Moore K.R."/>
            <person name="Magnabosco C."/>
            <person name="Momper L."/>
            <person name="Gold D.A."/>
            <person name="Bosak T."/>
            <person name="Fournier G.P."/>
        </authorList>
    </citation>
    <scope>NUCLEOTIDE SEQUENCE [LARGE SCALE GENOMIC DNA]</scope>
    <source>
        <strain evidence="3 4">CCALA 037</strain>
    </source>
</reference>
<evidence type="ECO:0000259" key="2">
    <source>
        <dbReference type="Pfam" id="PF13439"/>
    </source>
</evidence>
<accession>A0A2T1GBP3</accession>
<name>A0A2T1GBP3_9CYAN</name>
<dbReference type="SUPFAM" id="SSF53756">
    <property type="entry name" value="UDP-Glycosyltransferase/glycogen phosphorylase"/>
    <property type="match status" value="1"/>
</dbReference>
<dbReference type="GO" id="GO:0016787">
    <property type="term" value="F:hydrolase activity"/>
    <property type="evidence" value="ECO:0007669"/>
    <property type="project" value="UniProtKB-KW"/>
</dbReference>
<protein>
    <submittedName>
        <fullName evidence="3">Glycoside hydrolase</fullName>
    </submittedName>
</protein>
<evidence type="ECO:0000313" key="4">
    <source>
        <dbReference type="Proteomes" id="UP000238937"/>
    </source>
</evidence>
<dbReference type="Pfam" id="PF00534">
    <property type="entry name" value="Glycos_transf_1"/>
    <property type="match status" value="1"/>
</dbReference>
<comment type="caution">
    <text evidence="3">The sequence shown here is derived from an EMBL/GenBank/DDBJ whole genome shotgun (WGS) entry which is preliminary data.</text>
</comment>
<gene>
    <name evidence="3" type="ORF">C7B77_17240</name>
</gene>
<dbReference type="Proteomes" id="UP000238937">
    <property type="component" value="Unassembled WGS sequence"/>
</dbReference>
<dbReference type="PANTHER" id="PTHR45947">
    <property type="entry name" value="SULFOQUINOVOSYL TRANSFERASE SQD2"/>
    <property type="match status" value="1"/>
</dbReference>
<feature type="domain" description="Glycosyltransferase subfamily 4-like N-terminal" evidence="2">
    <location>
        <begin position="15"/>
        <end position="188"/>
    </location>
</feature>
<dbReference type="CDD" id="cd03801">
    <property type="entry name" value="GT4_PimA-like"/>
    <property type="match status" value="1"/>
</dbReference>
<dbReference type="InterPro" id="IPR050194">
    <property type="entry name" value="Glycosyltransferase_grp1"/>
</dbReference>
<dbReference type="PANTHER" id="PTHR45947:SF3">
    <property type="entry name" value="SULFOQUINOVOSYL TRANSFERASE SQD2"/>
    <property type="match status" value="1"/>
</dbReference>
<keyword evidence="3" id="KW-0378">Hydrolase</keyword>
<organism evidence="3 4">
    <name type="scientific">Chamaesiphon polymorphus CCALA 037</name>
    <dbReference type="NCBI Taxonomy" id="2107692"/>
    <lineage>
        <taxon>Bacteria</taxon>
        <taxon>Bacillati</taxon>
        <taxon>Cyanobacteriota</taxon>
        <taxon>Cyanophyceae</taxon>
        <taxon>Gomontiellales</taxon>
        <taxon>Chamaesiphonaceae</taxon>
        <taxon>Chamaesiphon</taxon>
    </lineage>
</organism>